<protein>
    <recommendedName>
        <fullName evidence="4">Bor protein</fullName>
    </recommendedName>
</protein>
<evidence type="ECO:0000256" key="1">
    <source>
        <dbReference type="SAM" id="SignalP"/>
    </source>
</evidence>
<dbReference type="KEGG" id="mmab:HQ865_22700"/>
<feature type="chain" id="PRO_5028936591" description="Bor protein" evidence="1">
    <location>
        <begin position="30"/>
        <end position="99"/>
    </location>
</feature>
<feature type="signal peptide" evidence="1">
    <location>
        <begin position="1"/>
        <end position="29"/>
    </location>
</feature>
<proteinExistence type="predicted"/>
<evidence type="ECO:0000313" key="3">
    <source>
        <dbReference type="Proteomes" id="UP000505355"/>
    </source>
</evidence>
<dbReference type="PROSITE" id="PS51257">
    <property type="entry name" value="PROKAR_LIPOPROTEIN"/>
    <property type="match status" value="1"/>
</dbReference>
<evidence type="ECO:0000313" key="2">
    <source>
        <dbReference type="EMBL" id="QKJ32452.1"/>
    </source>
</evidence>
<gene>
    <name evidence="2" type="ORF">HQ865_22700</name>
</gene>
<dbReference type="InterPro" id="IPR025113">
    <property type="entry name" value="TRL-like"/>
</dbReference>
<dbReference type="RefSeq" id="WP_173417102.1">
    <property type="nucleotide sequence ID" value="NZ_CP054139.1"/>
</dbReference>
<sequence>MKRNPTCSARLLAALCAAILLLSSCSVMLPVSATSANIAKAPKSGTSIAIGVLGFWPSPDASIETAAKNGGITAVSTVNVEVSNYLWLVKVYRTKVTGN</sequence>
<keyword evidence="1" id="KW-0732">Signal</keyword>
<dbReference type="AlphaFoldDB" id="A0A7D4QI06"/>
<keyword evidence="3" id="KW-1185">Reference proteome</keyword>
<dbReference type="Proteomes" id="UP000505355">
    <property type="component" value="Chromosome"/>
</dbReference>
<organism evidence="2 3">
    <name type="scientific">Mucilaginibacter mali</name>
    <dbReference type="NCBI Taxonomy" id="2740462"/>
    <lineage>
        <taxon>Bacteria</taxon>
        <taxon>Pseudomonadati</taxon>
        <taxon>Bacteroidota</taxon>
        <taxon>Sphingobacteriia</taxon>
        <taxon>Sphingobacteriales</taxon>
        <taxon>Sphingobacteriaceae</taxon>
        <taxon>Mucilaginibacter</taxon>
    </lineage>
</organism>
<evidence type="ECO:0008006" key="4">
    <source>
        <dbReference type="Google" id="ProtNLM"/>
    </source>
</evidence>
<name>A0A7D4QI06_9SPHI</name>
<accession>A0A7D4QI06</accession>
<reference evidence="2 3" key="1">
    <citation type="submission" date="2020-05" db="EMBL/GenBank/DDBJ databases">
        <title>Mucilaginibacter mali sp. nov.</title>
        <authorList>
            <person name="Kim H.S."/>
            <person name="Lee K.C."/>
            <person name="Suh M.K."/>
            <person name="Kim J.-S."/>
            <person name="Han K.-I."/>
            <person name="Eom M.K."/>
            <person name="Shin Y.K."/>
            <person name="Lee J.-S."/>
        </authorList>
    </citation>
    <scope>NUCLEOTIDE SEQUENCE [LARGE SCALE GENOMIC DNA]</scope>
    <source>
        <strain evidence="2 3">G2-14</strain>
    </source>
</reference>
<dbReference type="Pfam" id="PF13146">
    <property type="entry name" value="TRL"/>
    <property type="match status" value="1"/>
</dbReference>
<dbReference type="EMBL" id="CP054139">
    <property type="protein sequence ID" value="QKJ32452.1"/>
    <property type="molecule type" value="Genomic_DNA"/>
</dbReference>